<comment type="caution">
    <text evidence="4">The sequence shown here is derived from an EMBL/GenBank/DDBJ whole genome shotgun (WGS) entry which is preliminary data.</text>
</comment>
<keyword evidence="1" id="KW-0560">Oxidoreductase</keyword>
<name>A0A840CAI8_9RHOB</name>
<dbReference type="Gene3D" id="3.30.9.10">
    <property type="entry name" value="D-Amino Acid Oxidase, subunit A, domain 2"/>
    <property type="match status" value="1"/>
</dbReference>
<dbReference type="GO" id="GO:0005737">
    <property type="term" value="C:cytoplasm"/>
    <property type="evidence" value="ECO:0007669"/>
    <property type="project" value="TreeGrafter"/>
</dbReference>
<keyword evidence="5" id="KW-1185">Reference proteome</keyword>
<evidence type="ECO:0000259" key="3">
    <source>
        <dbReference type="Pfam" id="PF01266"/>
    </source>
</evidence>
<sequence length="434" mass="47141">MQNAAPFPPSIWADTSPARTPNTPLVGTVETDSVIIGGGFSGLSAALHLAKVGRDVTVLEGHAVGWGASGRNNGQVIPTLTAAEPDMWVARFGETGRKFAELIGASAAMLFDKIREEGIEAEAEQTGWFQPAHSPGRTKLSQNRVDAWRRFGLEVEYLDHTATTAMLGTDHWFGGMLAPSGGHINPLALARGIAGAVERHGGKIYEQTRVDSYAHTGTEWLVKTPKGMIKARALILATNAYTGELAPRLARQLAHSVIPVHSWQMSTEPLSDIVRATLLPGRQAVSDTRGDLRFFRYDARNRLITGGAIVGGGDVHARIARKVADNLADSFPQLAPPKMTHVWSGYLAMNWDHFPRVHQLGPNGWTWIGCNGRGVALGNALGREIARAVDGEDVRGLALPVTEPHPFPFHAIARRVAPLYMTWLQRNDRKEPKI</sequence>
<dbReference type="RefSeq" id="WP_054537940.1">
    <property type="nucleotide sequence ID" value="NZ_JACIEQ010000001.1"/>
</dbReference>
<protein>
    <submittedName>
        <fullName evidence="4">Glycine/D-amino acid oxidase-like deaminating enzyme</fullName>
    </submittedName>
</protein>
<gene>
    <name evidence="4" type="ORF">GGR17_000873</name>
</gene>
<feature type="region of interest" description="Disordered" evidence="2">
    <location>
        <begin position="1"/>
        <end position="23"/>
    </location>
</feature>
<dbReference type="Gene3D" id="3.50.50.60">
    <property type="entry name" value="FAD/NAD(P)-binding domain"/>
    <property type="match status" value="1"/>
</dbReference>
<dbReference type="GO" id="GO:0016491">
    <property type="term" value="F:oxidoreductase activity"/>
    <property type="evidence" value="ECO:0007669"/>
    <property type="project" value="UniProtKB-KW"/>
</dbReference>
<dbReference type="Pfam" id="PF01266">
    <property type="entry name" value="DAO"/>
    <property type="match status" value="1"/>
</dbReference>
<proteinExistence type="predicted"/>
<dbReference type="PANTHER" id="PTHR13847:SF281">
    <property type="entry name" value="FAD DEPENDENT OXIDOREDUCTASE DOMAIN-CONTAINING PROTEIN"/>
    <property type="match status" value="1"/>
</dbReference>
<dbReference type="SUPFAM" id="SSF51905">
    <property type="entry name" value="FAD/NAD(P)-binding domain"/>
    <property type="match status" value="1"/>
</dbReference>
<accession>A0A840CAI8</accession>
<dbReference type="EMBL" id="JACIEQ010000001">
    <property type="protein sequence ID" value="MBB4021082.1"/>
    <property type="molecule type" value="Genomic_DNA"/>
</dbReference>
<feature type="domain" description="FAD dependent oxidoreductase" evidence="3">
    <location>
        <begin position="32"/>
        <end position="387"/>
    </location>
</feature>
<dbReference type="AlphaFoldDB" id="A0A840CAI8"/>
<organism evidence="4 5">
    <name type="scientific">Actibacterium naphthalenivorans</name>
    <dbReference type="NCBI Taxonomy" id="1614693"/>
    <lineage>
        <taxon>Bacteria</taxon>
        <taxon>Pseudomonadati</taxon>
        <taxon>Pseudomonadota</taxon>
        <taxon>Alphaproteobacteria</taxon>
        <taxon>Rhodobacterales</taxon>
        <taxon>Roseobacteraceae</taxon>
        <taxon>Actibacterium</taxon>
    </lineage>
</organism>
<dbReference type="InterPro" id="IPR036188">
    <property type="entry name" value="FAD/NAD-bd_sf"/>
</dbReference>
<evidence type="ECO:0000256" key="2">
    <source>
        <dbReference type="SAM" id="MobiDB-lite"/>
    </source>
</evidence>
<dbReference type="InterPro" id="IPR006076">
    <property type="entry name" value="FAD-dep_OxRdtase"/>
</dbReference>
<evidence type="ECO:0000313" key="4">
    <source>
        <dbReference type="EMBL" id="MBB4021082.1"/>
    </source>
</evidence>
<dbReference type="Proteomes" id="UP000585681">
    <property type="component" value="Unassembled WGS sequence"/>
</dbReference>
<evidence type="ECO:0000256" key="1">
    <source>
        <dbReference type="ARBA" id="ARBA00023002"/>
    </source>
</evidence>
<evidence type="ECO:0000313" key="5">
    <source>
        <dbReference type="Proteomes" id="UP000585681"/>
    </source>
</evidence>
<dbReference type="PANTHER" id="PTHR13847">
    <property type="entry name" value="SARCOSINE DEHYDROGENASE-RELATED"/>
    <property type="match status" value="1"/>
</dbReference>
<reference evidence="4" key="1">
    <citation type="submission" date="2020-08" db="EMBL/GenBank/DDBJ databases">
        <title>Genomic Encyclopedia of Type Strains, Phase IV (KMG-IV): sequencing the most valuable type-strain genomes for metagenomic binning, comparative biology and taxonomic classification.</title>
        <authorList>
            <person name="Goeker M."/>
        </authorList>
    </citation>
    <scope>NUCLEOTIDE SEQUENCE [LARGE SCALE GENOMIC DNA]</scope>
    <source>
        <strain evidence="4">DSM 105040</strain>
    </source>
</reference>